<sequence>MSNFPKKITKFVKKLSDTELLVREATKNEDWATDTQLLSKIASLTYSNSKCLKIMNQISIRLNESVKYWRRIYKALDLVEYLLRHGNETVIEYIKKHIQEIRTLEKFQYIVKGIDRGENIKNKAILIVELLHNEKKLQCVRKRSRKVQNTLAVSSETFTKRKYKKKSKVKNKNKNEEGEEIETGTETETETKTDTETETKSEGDNEIDGDGKQTKDKIEKKLNQEIGKQMENKEEGSFGEKNKPKIVEEKKKQENLINLISFEEKNPIKLETNSSEGGNLNKVSQKQQNNWFGLQQDLFTTKKLETKSLNKNLINNENNNNNFQKQTRTQSNENYLSIFDPFGSQFNSKSTQNPIQQNRKNQDTLQHDFLKQDFFQLNKIKVKKKETGNEKYNQIPFRKIHSDPQKKRKKDPLKKKKKKKKINISTNKGRKITIESSNEFSTKLNYSRTRNGNSKNNLYENSFEDFF</sequence>
<dbReference type="InterPro" id="IPR013809">
    <property type="entry name" value="ENTH"/>
</dbReference>
<feature type="domain" description="ENTH" evidence="2">
    <location>
        <begin position="10"/>
        <end position="141"/>
    </location>
</feature>
<dbReference type="GO" id="GO:0005543">
    <property type="term" value="F:phospholipid binding"/>
    <property type="evidence" value="ECO:0007669"/>
    <property type="project" value="TreeGrafter"/>
</dbReference>
<dbReference type="PANTHER" id="PTHR12276:SF45">
    <property type="entry name" value="CLATHRIN INTERACTOR 1"/>
    <property type="match status" value="1"/>
</dbReference>
<dbReference type="GO" id="GO:0005886">
    <property type="term" value="C:plasma membrane"/>
    <property type="evidence" value="ECO:0007669"/>
    <property type="project" value="TreeGrafter"/>
</dbReference>
<name>A0AAV7ZF80_9EUKA</name>
<reference evidence="3" key="1">
    <citation type="submission" date="2022-08" db="EMBL/GenBank/DDBJ databases">
        <title>Novel sulphate-reducing endosymbionts in the free-living metamonad Anaeramoeba.</title>
        <authorList>
            <person name="Jerlstrom-Hultqvist J."/>
            <person name="Cepicka I."/>
            <person name="Gallot-Lavallee L."/>
            <person name="Salas-Leiva D."/>
            <person name="Curtis B.A."/>
            <person name="Zahonova K."/>
            <person name="Pipaliya S."/>
            <person name="Dacks J."/>
            <person name="Roger A.J."/>
        </authorList>
    </citation>
    <scope>NUCLEOTIDE SEQUENCE</scope>
    <source>
        <strain evidence="3">Busselton2</strain>
    </source>
</reference>
<gene>
    <name evidence="3" type="ORF">M0812_15072</name>
</gene>
<dbReference type="SMART" id="SM00273">
    <property type="entry name" value="ENTH"/>
    <property type="match status" value="1"/>
</dbReference>
<dbReference type="Proteomes" id="UP001146793">
    <property type="component" value="Unassembled WGS sequence"/>
</dbReference>
<dbReference type="EMBL" id="JANTQA010000032">
    <property type="protein sequence ID" value="KAJ3439052.1"/>
    <property type="molecule type" value="Genomic_DNA"/>
</dbReference>
<feature type="region of interest" description="Disordered" evidence="1">
    <location>
        <begin position="387"/>
        <end position="429"/>
    </location>
</feature>
<dbReference type="SUPFAM" id="SSF48464">
    <property type="entry name" value="ENTH/VHS domain"/>
    <property type="match status" value="1"/>
</dbReference>
<dbReference type="Pfam" id="PF01417">
    <property type="entry name" value="ENTH"/>
    <property type="match status" value="1"/>
</dbReference>
<feature type="region of interest" description="Disordered" evidence="1">
    <location>
        <begin position="163"/>
        <end position="213"/>
    </location>
</feature>
<evidence type="ECO:0000256" key="1">
    <source>
        <dbReference type="SAM" id="MobiDB-lite"/>
    </source>
</evidence>
<dbReference type="GO" id="GO:0006897">
    <property type="term" value="P:endocytosis"/>
    <property type="evidence" value="ECO:0007669"/>
    <property type="project" value="TreeGrafter"/>
</dbReference>
<feature type="compositionally biased region" description="Basic residues" evidence="1">
    <location>
        <begin position="406"/>
        <end position="422"/>
    </location>
</feature>
<dbReference type="GO" id="GO:0005768">
    <property type="term" value="C:endosome"/>
    <property type="evidence" value="ECO:0007669"/>
    <property type="project" value="TreeGrafter"/>
</dbReference>
<dbReference type="PANTHER" id="PTHR12276">
    <property type="entry name" value="EPSIN/ENT-RELATED"/>
    <property type="match status" value="1"/>
</dbReference>
<feature type="compositionally biased region" description="Acidic residues" evidence="1">
    <location>
        <begin position="177"/>
        <end position="188"/>
    </location>
</feature>
<dbReference type="AlphaFoldDB" id="A0AAV7ZF80"/>
<evidence type="ECO:0000313" key="4">
    <source>
        <dbReference type="Proteomes" id="UP001146793"/>
    </source>
</evidence>
<organism evidence="3 4">
    <name type="scientific">Anaeramoeba flamelloides</name>
    <dbReference type="NCBI Taxonomy" id="1746091"/>
    <lineage>
        <taxon>Eukaryota</taxon>
        <taxon>Metamonada</taxon>
        <taxon>Anaeramoebidae</taxon>
        <taxon>Anaeramoeba</taxon>
    </lineage>
</organism>
<dbReference type="PROSITE" id="PS50942">
    <property type="entry name" value="ENTH"/>
    <property type="match status" value="1"/>
</dbReference>
<accession>A0AAV7ZF80</accession>
<dbReference type="GO" id="GO:0030276">
    <property type="term" value="F:clathrin binding"/>
    <property type="evidence" value="ECO:0007669"/>
    <property type="project" value="TreeGrafter"/>
</dbReference>
<feature type="compositionally biased region" description="Basic and acidic residues" evidence="1">
    <location>
        <begin position="189"/>
        <end position="213"/>
    </location>
</feature>
<protein>
    <submittedName>
        <fullName evidence="3">Epsin/ent-related</fullName>
    </submittedName>
</protein>
<dbReference type="Gene3D" id="1.25.40.90">
    <property type="match status" value="1"/>
</dbReference>
<comment type="caution">
    <text evidence="3">The sequence shown here is derived from an EMBL/GenBank/DDBJ whole genome shotgun (WGS) entry which is preliminary data.</text>
</comment>
<dbReference type="GO" id="GO:0030125">
    <property type="term" value="C:clathrin vesicle coat"/>
    <property type="evidence" value="ECO:0007669"/>
    <property type="project" value="TreeGrafter"/>
</dbReference>
<feature type="compositionally biased region" description="Basic residues" evidence="1">
    <location>
        <begin position="163"/>
        <end position="172"/>
    </location>
</feature>
<dbReference type="InterPro" id="IPR008942">
    <property type="entry name" value="ENTH_VHS"/>
</dbReference>
<proteinExistence type="predicted"/>
<evidence type="ECO:0000313" key="3">
    <source>
        <dbReference type="EMBL" id="KAJ3439052.1"/>
    </source>
</evidence>
<evidence type="ECO:0000259" key="2">
    <source>
        <dbReference type="PROSITE" id="PS50942"/>
    </source>
</evidence>
<dbReference type="CDD" id="cd03571">
    <property type="entry name" value="ENTH"/>
    <property type="match status" value="1"/>
</dbReference>